<dbReference type="OMA" id="FADEYYI"/>
<gene>
    <name evidence="1" type="ORF">Dbus_chr2Rg794</name>
</gene>
<sequence length="169" mass="19632">MADKVKVLSIGDPDEDDVSDFVKKVIPVAIGAKPELLTHLAKLLLGTRKAPEIVDDWESLDCFKAANIERPNKPKRYGFYCNGKDIPHVLMSARTYDAKWMFNRVKQRLSEEKWVSENVIETPFKNKPIDKEYSCDIYVQKVVSDCFDEHKEQMINYVTFLHQEHVKNK</sequence>
<dbReference type="AlphaFoldDB" id="A0A0M4EC34"/>
<feature type="non-terminal residue" evidence="1">
    <location>
        <position position="169"/>
    </location>
</feature>
<dbReference type="OrthoDB" id="7844936at2759"/>
<accession>A0A0M4EC34</accession>
<name>A0A0M4EC34_DROBS</name>
<proteinExistence type="predicted"/>
<reference evidence="1 2" key="1">
    <citation type="submission" date="2015-08" db="EMBL/GenBank/DDBJ databases">
        <title>Ancestral chromatin configuration constrains chromatin evolution on differentiating sex chromosomes in Drosophila.</title>
        <authorList>
            <person name="Zhou Q."/>
            <person name="Bachtrog D."/>
        </authorList>
    </citation>
    <scope>NUCLEOTIDE SEQUENCE [LARGE SCALE GENOMIC DNA]</scope>
    <source>
        <tissue evidence="1">Whole larvae</tissue>
    </source>
</reference>
<keyword evidence="2" id="KW-1185">Reference proteome</keyword>
<dbReference type="Proteomes" id="UP000494163">
    <property type="component" value="Chromosome 2R"/>
</dbReference>
<evidence type="ECO:0000313" key="2">
    <source>
        <dbReference type="Proteomes" id="UP000494163"/>
    </source>
</evidence>
<protein>
    <submittedName>
        <fullName evidence="1">CG42363</fullName>
    </submittedName>
</protein>
<evidence type="ECO:0000313" key="1">
    <source>
        <dbReference type="EMBL" id="ALC41215.1"/>
    </source>
</evidence>
<organism evidence="1 2">
    <name type="scientific">Drosophila busckii</name>
    <name type="common">Fruit fly</name>
    <dbReference type="NCBI Taxonomy" id="30019"/>
    <lineage>
        <taxon>Eukaryota</taxon>
        <taxon>Metazoa</taxon>
        <taxon>Ecdysozoa</taxon>
        <taxon>Arthropoda</taxon>
        <taxon>Hexapoda</taxon>
        <taxon>Insecta</taxon>
        <taxon>Pterygota</taxon>
        <taxon>Neoptera</taxon>
        <taxon>Endopterygota</taxon>
        <taxon>Diptera</taxon>
        <taxon>Brachycera</taxon>
        <taxon>Muscomorpha</taxon>
        <taxon>Ephydroidea</taxon>
        <taxon>Drosophilidae</taxon>
        <taxon>Drosophila</taxon>
    </lineage>
</organism>
<dbReference type="EMBL" id="CP012524">
    <property type="protein sequence ID" value="ALC41215.1"/>
    <property type="molecule type" value="Genomic_DNA"/>
</dbReference>